<feature type="transmembrane region" description="Helical" evidence="2">
    <location>
        <begin position="301"/>
        <end position="320"/>
    </location>
</feature>
<sequence length="379" mass="37512">MSLSVGKRSGRIFVGSLVIVLLVSVVTGPAAAQAVQGAAGAVVIEEDERVSSVEAFAGSIIVEGTVTGDVSGLAGTIRVTEGGRVGGSVSGAAGNVRIDGTVGGDVSAGAGDIRVTDTATISGDVAVGGGSILIDGRIDGDVQAGGESVTLGPNAAIGGELRYDAAQFTRDPAATVAGGVVNDRNLGSGTTTTVLPSGAATVYGLLANLVLGAILLLVFPAFSARVAGRVATSPGKTGGVGLLTLFGTPIALVLIAVTIIGIPLAVLGAVAFGLGIWVAVVYGQYAVGAWVLRQTGRDDRWVALVGGLVGFAVLGLIPILGGVLELIALLLGLGALTLGLRDSFRSRRQPGPSDRQTTFEGEFSQGEGGRTTEGAVDNS</sequence>
<organism evidence="4 5">
    <name type="scientific">Halonotius roseus</name>
    <dbReference type="NCBI Taxonomy" id="2511997"/>
    <lineage>
        <taxon>Archaea</taxon>
        <taxon>Methanobacteriati</taxon>
        <taxon>Methanobacteriota</taxon>
        <taxon>Stenosarchaea group</taxon>
        <taxon>Halobacteria</taxon>
        <taxon>Halobacteriales</taxon>
        <taxon>Haloferacaceae</taxon>
        <taxon>Halonotius</taxon>
    </lineage>
</organism>
<dbReference type="AlphaFoldDB" id="A0A544QLH4"/>
<dbReference type="InterPro" id="IPR058486">
    <property type="entry name" value="DUF8173"/>
</dbReference>
<dbReference type="Proteomes" id="UP000315385">
    <property type="component" value="Unassembled WGS sequence"/>
</dbReference>
<name>A0A544QLH4_9EURY</name>
<dbReference type="OrthoDB" id="293642at2157"/>
<evidence type="ECO:0000313" key="5">
    <source>
        <dbReference type="Proteomes" id="UP000315385"/>
    </source>
</evidence>
<evidence type="ECO:0000313" key="4">
    <source>
        <dbReference type="EMBL" id="TQQ79432.1"/>
    </source>
</evidence>
<proteinExistence type="predicted"/>
<reference evidence="4 5" key="1">
    <citation type="submission" date="2019-02" db="EMBL/GenBank/DDBJ databases">
        <title>Halonotius sp. a new haloqrchaeon isolated from saline water.</title>
        <authorList>
            <person name="Duran-Viseras A."/>
            <person name="Sanchez-Porro C."/>
            <person name="Ventosa A."/>
        </authorList>
    </citation>
    <scope>NUCLEOTIDE SEQUENCE [LARGE SCALE GENOMIC DNA]</scope>
    <source>
        <strain evidence="4 5">F9-27</strain>
    </source>
</reference>
<accession>A0A544QLH4</accession>
<keyword evidence="5" id="KW-1185">Reference proteome</keyword>
<feature type="transmembrane region" description="Helical" evidence="2">
    <location>
        <begin position="240"/>
        <end position="264"/>
    </location>
</feature>
<evidence type="ECO:0000259" key="3">
    <source>
        <dbReference type="Pfam" id="PF26514"/>
    </source>
</evidence>
<protein>
    <submittedName>
        <fullName evidence="4">Cell shape determination protein CcmA</fullName>
    </submittedName>
</protein>
<dbReference type="Pfam" id="PF26514">
    <property type="entry name" value="DUF8173"/>
    <property type="match status" value="1"/>
</dbReference>
<evidence type="ECO:0000256" key="2">
    <source>
        <dbReference type="SAM" id="Phobius"/>
    </source>
</evidence>
<comment type="caution">
    <text evidence="4">The sequence shown here is derived from an EMBL/GenBank/DDBJ whole genome shotgun (WGS) entry which is preliminary data.</text>
</comment>
<feature type="transmembrane region" description="Helical" evidence="2">
    <location>
        <begin position="270"/>
        <end position="292"/>
    </location>
</feature>
<gene>
    <name evidence="4" type="ORF">EWF95_10455</name>
</gene>
<feature type="transmembrane region" description="Helical" evidence="2">
    <location>
        <begin position="200"/>
        <end position="219"/>
    </location>
</feature>
<feature type="region of interest" description="Disordered" evidence="1">
    <location>
        <begin position="346"/>
        <end position="379"/>
    </location>
</feature>
<keyword evidence="2" id="KW-1133">Transmembrane helix</keyword>
<dbReference type="RefSeq" id="WP_142444022.1">
    <property type="nucleotide sequence ID" value="NZ_SESI01000003.1"/>
</dbReference>
<keyword evidence="2" id="KW-0472">Membrane</keyword>
<dbReference type="EMBL" id="SESI01000003">
    <property type="protein sequence ID" value="TQQ79432.1"/>
    <property type="molecule type" value="Genomic_DNA"/>
</dbReference>
<feature type="domain" description="DUF8173" evidence="3">
    <location>
        <begin position="173"/>
        <end position="336"/>
    </location>
</feature>
<evidence type="ECO:0000256" key="1">
    <source>
        <dbReference type="SAM" id="MobiDB-lite"/>
    </source>
</evidence>
<keyword evidence="2" id="KW-0812">Transmembrane</keyword>